<name>A0A9P4PEC4_9PLEO</name>
<proteinExistence type="predicted"/>
<organism evidence="1 2">
    <name type="scientific">Karstenula rhodostoma CBS 690.94</name>
    <dbReference type="NCBI Taxonomy" id="1392251"/>
    <lineage>
        <taxon>Eukaryota</taxon>
        <taxon>Fungi</taxon>
        <taxon>Dikarya</taxon>
        <taxon>Ascomycota</taxon>
        <taxon>Pezizomycotina</taxon>
        <taxon>Dothideomycetes</taxon>
        <taxon>Pleosporomycetidae</taxon>
        <taxon>Pleosporales</taxon>
        <taxon>Massarineae</taxon>
        <taxon>Didymosphaeriaceae</taxon>
        <taxon>Karstenula</taxon>
    </lineage>
</organism>
<evidence type="ECO:0000313" key="1">
    <source>
        <dbReference type="EMBL" id="KAF2443484.1"/>
    </source>
</evidence>
<protein>
    <submittedName>
        <fullName evidence="1">Uncharacterized protein</fullName>
    </submittedName>
</protein>
<reference evidence="1" key="1">
    <citation type="journal article" date="2020" name="Stud. Mycol.">
        <title>101 Dothideomycetes genomes: a test case for predicting lifestyles and emergence of pathogens.</title>
        <authorList>
            <person name="Haridas S."/>
            <person name="Albert R."/>
            <person name="Binder M."/>
            <person name="Bloem J."/>
            <person name="Labutti K."/>
            <person name="Salamov A."/>
            <person name="Andreopoulos B."/>
            <person name="Baker S."/>
            <person name="Barry K."/>
            <person name="Bills G."/>
            <person name="Bluhm B."/>
            <person name="Cannon C."/>
            <person name="Castanera R."/>
            <person name="Culley D."/>
            <person name="Daum C."/>
            <person name="Ezra D."/>
            <person name="Gonzalez J."/>
            <person name="Henrissat B."/>
            <person name="Kuo A."/>
            <person name="Liang C."/>
            <person name="Lipzen A."/>
            <person name="Lutzoni F."/>
            <person name="Magnuson J."/>
            <person name="Mondo S."/>
            <person name="Nolan M."/>
            <person name="Ohm R."/>
            <person name="Pangilinan J."/>
            <person name="Park H.-J."/>
            <person name="Ramirez L."/>
            <person name="Alfaro M."/>
            <person name="Sun H."/>
            <person name="Tritt A."/>
            <person name="Yoshinaga Y."/>
            <person name="Zwiers L.-H."/>
            <person name="Turgeon B."/>
            <person name="Goodwin S."/>
            <person name="Spatafora J."/>
            <person name="Crous P."/>
            <person name="Grigoriev I."/>
        </authorList>
    </citation>
    <scope>NUCLEOTIDE SEQUENCE</scope>
    <source>
        <strain evidence="1">CBS 690.94</strain>
    </source>
</reference>
<sequence>MDPCFSMRMSMDCVPLGCQNSDDNSECLLLAGQTAVYVEVWGFVWSLKLWGDSYMECPSPWHNLAKLDIMLAACGPKKSILRLICGRRVVPRSRQQEGYRAFRLETKIVRIDPLVHAPVAPPRSTEDVRKAELEAKLEEIMDGCPPIREGDPYIHITGKEKRHTEARKQLTQELFKELDMRCRARRRFKVEHDITWMEPNQYRVYDNVTTGGT</sequence>
<gene>
    <name evidence="1" type="ORF">P171DRAFT_444898</name>
</gene>
<keyword evidence="2" id="KW-1185">Reference proteome</keyword>
<accession>A0A9P4PEC4</accession>
<comment type="caution">
    <text evidence="1">The sequence shown here is derived from an EMBL/GenBank/DDBJ whole genome shotgun (WGS) entry which is preliminary data.</text>
</comment>
<evidence type="ECO:0000313" key="2">
    <source>
        <dbReference type="Proteomes" id="UP000799764"/>
    </source>
</evidence>
<dbReference type="EMBL" id="MU001502">
    <property type="protein sequence ID" value="KAF2443484.1"/>
    <property type="molecule type" value="Genomic_DNA"/>
</dbReference>
<dbReference type="Proteomes" id="UP000799764">
    <property type="component" value="Unassembled WGS sequence"/>
</dbReference>
<dbReference type="AlphaFoldDB" id="A0A9P4PEC4"/>